<feature type="domain" description="Amidohydrolase 3" evidence="1">
    <location>
        <begin position="1"/>
        <end position="47"/>
    </location>
</feature>
<evidence type="ECO:0000313" key="3">
    <source>
        <dbReference type="Proteomes" id="UP000198953"/>
    </source>
</evidence>
<evidence type="ECO:0000259" key="1">
    <source>
        <dbReference type="Pfam" id="PF07969"/>
    </source>
</evidence>
<dbReference type="STRING" id="46177.SAMN05660976_07327"/>
<reference evidence="2 3" key="1">
    <citation type="submission" date="2016-10" db="EMBL/GenBank/DDBJ databases">
        <authorList>
            <person name="de Groot N.N."/>
        </authorList>
    </citation>
    <scope>NUCLEOTIDE SEQUENCE [LARGE SCALE GENOMIC DNA]</scope>
    <source>
        <strain evidence="2 3">DSM 43357</strain>
    </source>
</reference>
<dbReference type="EMBL" id="FOBF01000025">
    <property type="protein sequence ID" value="SEN34401.1"/>
    <property type="molecule type" value="Genomic_DNA"/>
</dbReference>
<dbReference type="InterPro" id="IPR013108">
    <property type="entry name" value="Amidohydro_3"/>
</dbReference>
<dbReference type="InterPro" id="IPR011059">
    <property type="entry name" value="Metal-dep_hydrolase_composite"/>
</dbReference>
<dbReference type="Gene3D" id="2.30.40.10">
    <property type="entry name" value="Urease, subunit C, domain 1"/>
    <property type="match status" value="1"/>
</dbReference>
<dbReference type="AlphaFoldDB" id="A0A1H8FRI3"/>
<organism evidence="2 3">
    <name type="scientific">Nonomuraea pusilla</name>
    <dbReference type="NCBI Taxonomy" id="46177"/>
    <lineage>
        <taxon>Bacteria</taxon>
        <taxon>Bacillati</taxon>
        <taxon>Actinomycetota</taxon>
        <taxon>Actinomycetes</taxon>
        <taxon>Streptosporangiales</taxon>
        <taxon>Streptosporangiaceae</taxon>
        <taxon>Nonomuraea</taxon>
    </lineage>
</organism>
<dbReference type="Proteomes" id="UP000198953">
    <property type="component" value="Unassembled WGS sequence"/>
</dbReference>
<proteinExistence type="predicted"/>
<protein>
    <submittedName>
        <fullName evidence="2">Amidohydrolase family protein</fullName>
    </submittedName>
</protein>
<name>A0A1H8FRI3_9ACTN</name>
<dbReference type="GO" id="GO:0016810">
    <property type="term" value="F:hydrolase activity, acting on carbon-nitrogen (but not peptide) bonds"/>
    <property type="evidence" value="ECO:0007669"/>
    <property type="project" value="InterPro"/>
</dbReference>
<keyword evidence="2" id="KW-0378">Hydrolase</keyword>
<dbReference type="SUPFAM" id="SSF51338">
    <property type="entry name" value="Composite domain of metallo-dependent hydrolases"/>
    <property type="match status" value="1"/>
</dbReference>
<evidence type="ECO:0000313" key="2">
    <source>
        <dbReference type="EMBL" id="SEN34401.1"/>
    </source>
</evidence>
<sequence length="50" mass="5231">MEDRVGSLTPGKLADVTVLDADVESLPVEALAGVDAWLTMLGGRIAYRSA</sequence>
<accession>A0A1H8FRI3</accession>
<dbReference type="Pfam" id="PF07969">
    <property type="entry name" value="Amidohydro_3"/>
    <property type="match status" value="1"/>
</dbReference>
<gene>
    <name evidence="2" type="ORF">SAMN05660976_07327</name>
</gene>
<keyword evidence="3" id="KW-1185">Reference proteome</keyword>